<evidence type="ECO:0000313" key="3">
    <source>
        <dbReference type="Proteomes" id="UP001221757"/>
    </source>
</evidence>
<keyword evidence="1" id="KW-0732">Signal</keyword>
<reference evidence="2" key="1">
    <citation type="submission" date="2023-03" db="EMBL/GenBank/DDBJ databases">
        <title>Massive genome expansion in bonnet fungi (Mycena s.s.) driven by repeated elements and novel gene families across ecological guilds.</title>
        <authorList>
            <consortium name="Lawrence Berkeley National Laboratory"/>
            <person name="Harder C.B."/>
            <person name="Miyauchi S."/>
            <person name="Viragh M."/>
            <person name="Kuo A."/>
            <person name="Thoen E."/>
            <person name="Andreopoulos B."/>
            <person name="Lu D."/>
            <person name="Skrede I."/>
            <person name="Drula E."/>
            <person name="Henrissat B."/>
            <person name="Morin E."/>
            <person name="Kohler A."/>
            <person name="Barry K."/>
            <person name="LaButti K."/>
            <person name="Morin E."/>
            <person name="Salamov A."/>
            <person name="Lipzen A."/>
            <person name="Mereny Z."/>
            <person name="Hegedus B."/>
            <person name="Baldrian P."/>
            <person name="Stursova M."/>
            <person name="Weitz H."/>
            <person name="Taylor A."/>
            <person name="Grigoriev I.V."/>
            <person name="Nagy L.G."/>
            <person name="Martin F."/>
            <person name="Kauserud H."/>
        </authorList>
    </citation>
    <scope>NUCLEOTIDE SEQUENCE</scope>
    <source>
        <strain evidence="2">CBHHK067</strain>
    </source>
</reference>
<keyword evidence="3" id="KW-1185">Reference proteome</keyword>
<dbReference type="EMBL" id="JARKIE010000019">
    <property type="protein sequence ID" value="KAJ7700753.1"/>
    <property type="molecule type" value="Genomic_DNA"/>
</dbReference>
<organism evidence="2 3">
    <name type="scientific">Mycena rosella</name>
    <name type="common">Pink bonnet</name>
    <name type="synonym">Agaricus rosellus</name>
    <dbReference type="NCBI Taxonomy" id="1033263"/>
    <lineage>
        <taxon>Eukaryota</taxon>
        <taxon>Fungi</taxon>
        <taxon>Dikarya</taxon>
        <taxon>Basidiomycota</taxon>
        <taxon>Agaricomycotina</taxon>
        <taxon>Agaricomycetes</taxon>
        <taxon>Agaricomycetidae</taxon>
        <taxon>Agaricales</taxon>
        <taxon>Marasmiineae</taxon>
        <taxon>Mycenaceae</taxon>
        <taxon>Mycena</taxon>
    </lineage>
</organism>
<name>A0AAD7DWD6_MYCRO</name>
<comment type="caution">
    <text evidence="2">The sequence shown here is derived from an EMBL/GenBank/DDBJ whole genome shotgun (WGS) entry which is preliminary data.</text>
</comment>
<feature type="signal peptide" evidence="1">
    <location>
        <begin position="1"/>
        <end position="19"/>
    </location>
</feature>
<proteinExistence type="predicted"/>
<dbReference type="Proteomes" id="UP001221757">
    <property type="component" value="Unassembled WGS sequence"/>
</dbReference>
<evidence type="ECO:0000313" key="2">
    <source>
        <dbReference type="EMBL" id="KAJ7700753.1"/>
    </source>
</evidence>
<gene>
    <name evidence="2" type="ORF">B0H17DRAFT_1046490</name>
</gene>
<protein>
    <submittedName>
        <fullName evidence="2">Uncharacterized protein</fullName>
    </submittedName>
</protein>
<evidence type="ECO:0000256" key="1">
    <source>
        <dbReference type="SAM" id="SignalP"/>
    </source>
</evidence>
<feature type="chain" id="PRO_5042221316" evidence="1">
    <location>
        <begin position="20"/>
        <end position="105"/>
    </location>
</feature>
<dbReference type="AlphaFoldDB" id="A0AAD7DWD6"/>
<accession>A0AAD7DWD6</accession>
<sequence>MSTLLILLSCLGWPLRWDSNLCVPLSSSQEVIPRSIFSVREFSLSEASKFIADRTLIEIPVFSLNSRATLRTMNKIVVSSVPEPVVSPLEQYITLTLNLRTHQRN</sequence>